<sequence>MSLKSWCIIGTRFKLNMNLSIRTASIHPLPDELRVCSHHSHTSMHGSRCPSGVPHTRSLLARGLKDLIKWVRMQRQLEDEYITP</sequence>
<reference evidence="2" key="1">
    <citation type="journal article" date="2011" name="PLoS Genet.">
        <title>Genomic analysis of the necrotrophic fungal pathogens Sclerotinia sclerotiorum and Botrytis cinerea.</title>
        <authorList>
            <person name="Amselem J."/>
            <person name="Cuomo C.A."/>
            <person name="van Kan J.A."/>
            <person name="Viaud M."/>
            <person name="Benito E.P."/>
            <person name="Couloux A."/>
            <person name="Coutinho P.M."/>
            <person name="de Vries R.P."/>
            <person name="Dyer P.S."/>
            <person name="Fillinger S."/>
            <person name="Fournier E."/>
            <person name="Gout L."/>
            <person name="Hahn M."/>
            <person name="Kohn L."/>
            <person name="Lapalu N."/>
            <person name="Plummer K.M."/>
            <person name="Pradier J.M."/>
            <person name="Quevillon E."/>
            <person name="Sharon A."/>
            <person name="Simon A."/>
            <person name="ten Have A."/>
            <person name="Tudzynski B."/>
            <person name="Tudzynski P."/>
            <person name="Wincker P."/>
            <person name="Andrew M."/>
            <person name="Anthouard V."/>
            <person name="Beever R.E."/>
            <person name="Beffa R."/>
            <person name="Benoit I."/>
            <person name="Bouzid O."/>
            <person name="Brault B."/>
            <person name="Chen Z."/>
            <person name="Choquer M."/>
            <person name="Collemare J."/>
            <person name="Cotton P."/>
            <person name="Danchin E.G."/>
            <person name="Da Silva C."/>
            <person name="Gautier A."/>
            <person name="Giraud C."/>
            <person name="Giraud T."/>
            <person name="Gonzalez C."/>
            <person name="Grossetete S."/>
            <person name="Guldener U."/>
            <person name="Henrissat B."/>
            <person name="Howlett B.J."/>
            <person name="Kodira C."/>
            <person name="Kretschmer M."/>
            <person name="Lappartient A."/>
            <person name="Leroch M."/>
            <person name="Levis C."/>
            <person name="Mauceli E."/>
            <person name="Neuveglise C."/>
            <person name="Oeser B."/>
            <person name="Pearson M."/>
            <person name="Poulain J."/>
            <person name="Poussereau N."/>
            <person name="Quesneville H."/>
            <person name="Rascle C."/>
            <person name="Schumacher J."/>
            <person name="Segurens B."/>
            <person name="Sexton A."/>
            <person name="Silva E."/>
            <person name="Sirven C."/>
            <person name="Soanes D.M."/>
            <person name="Talbot N.J."/>
            <person name="Templeton M."/>
            <person name="Yandava C."/>
            <person name="Yarden O."/>
            <person name="Zeng Q."/>
            <person name="Rollins J.A."/>
            <person name="Lebrun M.H."/>
            <person name="Dickman M."/>
        </authorList>
    </citation>
    <scope>NUCLEOTIDE SEQUENCE [LARGE SCALE GENOMIC DNA]</scope>
    <source>
        <strain evidence="2">T4</strain>
    </source>
</reference>
<evidence type="ECO:0000313" key="1">
    <source>
        <dbReference type="EMBL" id="CCD49300.1"/>
    </source>
</evidence>
<evidence type="ECO:0000313" key="2">
    <source>
        <dbReference type="Proteomes" id="UP000008177"/>
    </source>
</evidence>
<organism evidence="1 2">
    <name type="scientific">Botryotinia fuckeliana (strain T4)</name>
    <name type="common">Noble rot fungus</name>
    <name type="synonym">Botrytis cinerea</name>
    <dbReference type="NCBI Taxonomy" id="999810"/>
    <lineage>
        <taxon>Eukaryota</taxon>
        <taxon>Fungi</taxon>
        <taxon>Dikarya</taxon>
        <taxon>Ascomycota</taxon>
        <taxon>Pezizomycotina</taxon>
        <taxon>Leotiomycetes</taxon>
        <taxon>Helotiales</taxon>
        <taxon>Sclerotiniaceae</taxon>
        <taxon>Botrytis</taxon>
    </lineage>
</organism>
<dbReference type="AlphaFoldDB" id="G2Y9M4"/>
<dbReference type="HOGENOM" id="CLU_2527187_0_0_1"/>
<proteinExistence type="predicted"/>
<dbReference type="EMBL" id="FQ790300">
    <property type="protein sequence ID" value="CCD49300.1"/>
    <property type="molecule type" value="Genomic_DNA"/>
</dbReference>
<gene>
    <name evidence="1" type="ORF">BofuT4_uP031760.1</name>
</gene>
<protein>
    <submittedName>
        <fullName evidence="1">Uncharacterized protein</fullName>
    </submittedName>
</protein>
<dbReference type="Proteomes" id="UP000008177">
    <property type="component" value="Unplaced contigs"/>
</dbReference>
<dbReference type="InParanoid" id="G2Y9M4"/>
<name>G2Y9M4_BOTF4</name>
<accession>G2Y9M4</accession>